<dbReference type="Gene3D" id="3.30.160.20">
    <property type="match status" value="1"/>
</dbReference>
<comment type="similarity">
    <text evidence="2">Belongs to the prokaryotic/mitochondrial release factor family.</text>
</comment>
<proteinExistence type="inferred from homology"/>
<dbReference type="InterPro" id="IPR052405">
    <property type="entry name" value="Mito_Transl_Release_Factor"/>
</dbReference>
<dbReference type="Proteomes" id="UP001214415">
    <property type="component" value="Chromosome 6"/>
</dbReference>
<dbReference type="AlphaFoldDB" id="A0AAF0J4X4"/>
<keyword evidence="3" id="KW-0809">Transit peptide</keyword>
<evidence type="ECO:0000256" key="2">
    <source>
        <dbReference type="ARBA" id="ARBA00010835"/>
    </source>
</evidence>
<dbReference type="GO" id="GO:0005739">
    <property type="term" value="C:mitochondrion"/>
    <property type="evidence" value="ECO:0007669"/>
    <property type="project" value="UniProtKB-SubCell"/>
</dbReference>
<accession>A0AAF0J4X4</accession>
<dbReference type="SUPFAM" id="SSF75620">
    <property type="entry name" value="Release factor"/>
    <property type="match status" value="1"/>
</dbReference>
<dbReference type="Pfam" id="PF00472">
    <property type="entry name" value="RF-1"/>
    <property type="match status" value="1"/>
</dbReference>
<evidence type="ECO:0000256" key="1">
    <source>
        <dbReference type="ARBA" id="ARBA00004173"/>
    </source>
</evidence>
<reference evidence="7" key="1">
    <citation type="submission" date="2023-03" db="EMBL/GenBank/DDBJ databases">
        <title>Mating type loci evolution in Malassezia.</title>
        <authorList>
            <person name="Coelho M.A."/>
        </authorList>
    </citation>
    <scope>NUCLEOTIDE SEQUENCE</scope>
    <source>
        <strain evidence="7">CBS 12830</strain>
    </source>
</reference>
<evidence type="ECO:0000256" key="3">
    <source>
        <dbReference type="ARBA" id="ARBA00022946"/>
    </source>
</evidence>
<dbReference type="PANTHER" id="PTHR46203">
    <property type="entry name" value="PROBABLE PEPTIDE CHAIN RELEASE FACTOR C12ORF65"/>
    <property type="match status" value="1"/>
</dbReference>
<dbReference type="InterPro" id="IPR045853">
    <property type="entry name" value="Pep_chain_release_fac_I_sf"/>
</dbReference>
<organism evidence="7 8">
    <name type="scientific">Malassezia equina</name>
    <dbReference type="NCBI Taxonomy" id="1381935"/>
    <lineage>
        <taxon>Eukaryota</taxon>
        <taxon>Fungi</taxon>
        <taxon>Dikarya</taxon>
        <taxon>Basidiomycota</taxon>
        <taxon>Ustilaginomycotina</taxon>
        <taxon>Malasseziomycetes</taxon>
        <taxon>Malasseziales</taxon>
        <taxon>Malasseziaceae</taxon>
        <taxon>Malassezia</taxon>
    </lineage>
</organism>
<keyword evidence="4" id="KW-0496">Mitochondrion</keyword>
<keyword evidence="8" id="KW-1185">Reference proteome</keyword>
<dbReference type="GO" id="GO:0032543">
    <property type="term" value="P:mitochondrial translation"/>
    <property type="evidence" value="ECO:0007669"/>
    <property type="project" value="UniProtKB-ARBA"/>
</dbReference>
<evidence type="ECO:0000313" key="7">
    <source>
        <dbReference type="EMBL" id="WFD24460.1"/>
    </source>
</evidence>
<gene>
    <name evidence="7" type="ORF">MEQU1_003162</name>
</gene>
<dbReference type="InterPro" id="IPR000352">
    <property type="entry name" value="Pep_chain_release_fac_I"/>
</dbReference>
<name>A0AAF0J4X4_9BASI</name>
<evidence type="ECO:0000256" key="5">
    <source>
        <dbReference type="SAM" id="MobiDB-lite"/>
    </source>
</evidence>
<evidence type="ECO:0000313" key="8">
    <source>
        <dbReference type="Proteomes" id="UP001214415"/>
    </source>
</evidence>
<sequence>MLGYGAGAQRLCGSRCALRRFVSTLRHVPASDTAVREVPTPLLFVAAPRWTGGATAQERFAPLWTHVREQGFSSLFLDLDPDTKGCAPSDTLALMEEEMVRLLRHPPPEVGVPPFPPALTACGVACVIAEKYASSHPLSALQLIDPPLSMARAAMEFPHLLGAKALPEFRYEPFFPARVVWTAEALAERQAREVPWFEMHRIEAQREEDEGGDVDRYEWASLEHGADEMLRWLEDEVGLDDEAVMDEAETTTDTRAEPVRVPPGTLPDWFTQGAYEFARDHSKKRPITLDESDLRERFIRGRGPGGQAINKLSTNVELVHEPTGTRITCQATRSRAQNREIARRLLSQRLEWLIKQAWGPVRGGAHVPRALAPSVLQSQWDKARKRKQTKRKKQQRRAAAS</sequence>
<dbReference type="PANTHER" id="PTHR46203:SF1">
    <property type="entry name" value="MITOCHONDRIAL TRANSLATION RELEASE FACTOR IN RESCUE"/>
    <property type="match status" value="1"/>
</dbReference>
<protein>
    <recommendedName>
        <fullName evidence="6">Prokaryotic-type class I peptide chain release factors domain-containing protein</fullName>
    </recommendedName>
</protein>
<feature type="domain" description="Prokaryotic-type class I peptide chain release factors" evidence="6">
    <location>
        <begin position="287"/>
        <end position="395"/>
    </location>
</feature>
<evidence type="ECO:0000256" key="4">
    <source>
        <dbReference type="ARBA" id="ARBA00023128"/>
    </source>
</evidence>
<comment type="subcellular location">
    <subcellularLocation>
        <location evidence="1">Mitochondrion</location>
    </subcellularLocation>
</comment>
<feature type="compositionally biased region" description="Basic residues" evidence="5">
    <location>
        <begin position="383"/>
        <end position="401"/>
    </location>
</feature>
<dbReference type="GO" id="GO:0003747">
    <property type="term" value="F:translation release factor activity"/>
    <property type="evidence" value="ECO:0007669"/>
    <property type="project" value="InterPro"/>
</dbReference>
<feature type="region of interest" description="Disordered" evidence="5">
    <location>
        <begin position="375"/>
        <end position="401"/>
    </location>
</feature>
<evidence type="ECO:0000259" key="6">
    <source>
        <dbReference type="Pfam" id="PF00472"/>
    </source>
</evidence>
<dbReference type="EMBL" id="CP119905">
    <property type="protein sequence ID" value="WFD24460.1"/>
    <property type="molecule type" value="Genomic_DNA"/>
</dbReference>